<evidence type="ECO:0000313" key="4">
    <source>
        <dbReference type="Proteomes" id="UP000011991"/>
    </source>
</evidence>
<evidence type="ECO:0000256" key="1">
    <source>
        <dbReference type="SAM" id="Phobius"/>
    </source>
</evidence>
<keyword evidence="1" id="KW-1133">Transmembrane helix</keyword>
<dbReference type="Pfam" id="PF00535">
    <property type="entry name" value="Glycos_transf_2"/>
    <property type="match status" value="1"/>
</dbReference>
<feature type="transmembrane region" description="Helical" evidence="1">
    <location>
        <begin position="345"/>
        <end position="363"/>
    </location>
</feature>
<feature type="transmembrane region" description="Helical" evidence="1">
    <location>
        <begin position="6"/>
        <end position="25"/>
    </location>
</feature>
<reference evidence="3 4" key="1">
    <citation type="journal article" date="2013" name="Mar. Genomics">
        <title>Expression of sulfatases in Rhodopirellula baltica and the diversity of sulfatases in the genus Rhodopirellula.</title>
        <authorList>
            <person name="Wegner C.E."/>
            <person name="Richter-Heitmann T."/>
            <person name="Klindworth A."/>
            <person name="Klockow C."/>
            <person name="Richter M."/>
            <person name="Achstetter T."/>
            <person name="Glockner F.O."/>
            <person name="Harder J."/>
        </authorList>
    </citation>
    <scope>NUCLEOTIDE SEQUENCE [LARGE SCALE GENOMIC DNA]</scope>
    <source>
        <strain evidence="3 4">SM1</strain>
    </source>
</reference>
<accession>M5RQA1</accession>
<keyword evidence="3" id="KW-0808">Transferase</keyword>
<dbReference type="AlphaFoldDB" id="M5RQA1"/>
<dbReference type="PANTHER" id="PTHR43646:SF3">
    <property type="entry name" value="SLR1566 PROTEIN"/>
    <property type="match status" value="1"/>
</dbReference>
<keyword evidence="1" id="KW-0472">Membrane</keyword>
<feature type="domain" description="Glycosyltransferase 2-like" evidence="2">
    <location>
        <begin position="49"/>
        <end position="219"/>
    </location>
</feature>
<evidence type="ECO:0000313" key="3">
    <source>
        <dbReference type="EMBL" id="EMI21518.1"/>
    </source>
</evidence>
<dbReference type="Gene3D" id="3.90.550.10">
    <property type="entry name" value="Spore Coat Polysaccharide Biosynthesis Protein SpsA, Chain A"/>
    <property type="match status" value="1"/>
</dbReference>
<dbReference type="InterPro" id="IPR029044">
    <property type="entry name" value="Nucleotide-diphossugar_trans"/>
</dbReference>
<dbReference type="EMBL" id="ANOG01000235">
    <property type="protein sequence ID" value="EMI21518.1"/>
    <property type="molecule type" value="Genomic_DNA"/>
</dbReference>
<dbReference type="InterPro" id="IPR001173">
    <property type="entry name" value="Glyco_trans_2-like"/>
</dbReference>
<protein>
    <submittedName>
        <fullName evidence="3">Glycosyl transferase, group 2 family protein</fullName>
    </submittedName>
</protein>
<name>M5RQA1_9BACT</name>
<evidence type="ECO:0000259" key="2">
    <source>
        <dbReference type="Pfam" id="PF00535"/>
    </source>
</evidence>
<dbReference type="Proteomes" id="UP000011991">
    <property type="component" value="Unassembled WGS sequence"/>
</dbReference>
<comment type="caution">
    <text evidence="3">The sequence shown here is derived from an EMBL/GenBank/DDBJ whole genome shotgun (WGS) entry which is preliminary data.</text>
</comment>
<feature type="transmembrane region" description="Helical" evidence="1">
    <location>
        <begin position="314"/>
        <end position="333"/>
    </location>
</feature>
<sequence>MTLTTLPILTLAITGLSVLIGLGFIRMFYVAQWLSPTDQIAADRPRIDVIVPARNEQDDIEHAIRSILAQRDVDLQITVINDHSTDQTGPILDAIAEHDSRVTVTYNDPPLLDGWFGKANAMQHAYQSTNRPYVIFADADVIHSPRCFTTAVQHMQQQQCDFLSLFPYVQLVSFWENVIVPHLMVFGLVTFLNPKLDDPDSPHAVAAGAFMLTRRDVLDAINGLSTVRNEALDDVMLARNIKAHGFKTSIALAPQLLTVRLFKNNRDAFWGFSKNILGAVSHIAFAFPAMIVPVVVYWIPIVVFLIGVYRHDGVWIACGLSAYMVQAAILVLASRLAQMRPLKSLAFPLSAIPIGCCFARAIYHHFVSDGVVWRGRVIRRSTN</sequence>
<proteinExistence type="predicted"/>
<dbReference type="PATRIC" id="fig|1265738.3.peg.1533"/>
<feature type="transmembrane region" description="Helical" evidence="1">
    <location>
        <begin position="283"/>
        <end position="308"/>
    </location>
</feature>
<keyword evidence="4" id="KW-1185">Reference proteome</keyword>
<dbReference type="SUPFAM" id="SSF53448">
    <property type="entry name" value="Nucleotide-diphospho-sugar transferases"/>
    <property type="match status" value="1"/>
</dbReference>
<dbReference type="GO" id="GO:0016740">
    <property type="term" value="F:transferase activity"/>
    <property type="evidence" value="ECO:0007669"/>
    <property type="project" value="UniProtKB-KW"/>
</dbReference>
<dbReference type="PANTHER" id="PTHR43646">
    <property type="entry name" value="GLYCOSYLTRANSFERASE"/>
    <property type="match status" value="1"/>
</dbReference>
<organism evidence="3 4">
    <name type="scientific">Rhodopirellula maiorica SM1</name>
    <dbReference type="NCBI Taxonomy" id="1265738"/>
    <lineage>
        <taxon>Bacteria</taxon>
        <taxon>Pseudomonadati</taxon>
        <taxon>Planctomycetota</taxon>
        <taxon>Planctomycetia</taxon>
        <taxon>Pirellulales</taxon>
        <taxon>Pirellulaceae</taxon>
        <taxon>Novipirellula</taxon>
    </lineage>
</organism>
<keyword evidence="1" id="KW-0812">Transmembrane</keyword>
<gene>
    <name evidence="3" type="ORF">RMSM_01545</name>
</gene>